<sequence>MVVDKSWLNNPNRSSTEYSNGLDSFLEMCKGVVDERGYVFCPCNKCKNTLLHPLRTVKYHLKGWGFWATYKVWNYHGESLVPEVVAIDDVASGNNMGGALEDLMQVDTNIEEGNSDPQSSEASDDFDDLLKELQSELYPGCTKFSSLNFLAKLMHIKVYSMKKQNSPELHSELYALSMGSSINASTYTACIVNGVRFMVLDRDVRRKTQNSGVSVEGEDGHKYYGQLEEIIELRYPNGYSTVLFRCKWFDTHSGVRFENNITSINTTKEWDKEDQLIFASQARQVFYIQEPSRGNQNNNHRWVVEHVNHRRIWDLPLNVDCAENVEVDEDENVQNVDNNSSSKDLDVVNNNSSSAINLFVDFRQYFPSSSATQGEAVEVSEDMIVDVSEDEFESETEVSDSEIEVFEGSESDVEVSEGEISEGGEMSEGMICSWYLLLYVMAEVMGYGGDGAGQDPPPPGGYGAGHEHYEDGKNEGLEALVKKNGGPLTLIFDRFATFEPLDEAGKYFKWEVGKYIWHSIPFDKPSWEAVSEAEKNAMLEHLKASFDLDKINNDPNQERIRKSLRNIYMKRYRDRKYKAHLHFNENGGDDDDIERALGNLPKGMQIESWRRSVDLFMSEKYKNRSTANASNRQAQQITNRGGTLSYSNTSYKKAQTHLQTFIDAHTLPDGTIDPLVADTIRELQQEIASQSQPDGEGTSSQRVNELGAFKKVLKPRRGWIRGIGFKACSEAPVSDTQPQPPSPPSFTQDQIKSLIQNPYFQEQLSQLTGLNVGTQDKGNEGNDEEDGNNDGEGNTDDE</sequence>
<keyword evidence="5" id="KW-1185">Reference proteome</keyword>
<feature type="compositionally biased region" description="Polar residues" evidence="1">
    <location>
        <begin position="766"/>
        <end position="776"/>
    </location>
</feature>
<feature type="region of interest" description="Disordered" evidence="1">
    <location>
        <begin position="766"/>
        <end position="798"/>
    </location>
</feature>
<evidence type="ECO:0000259" key="3">
    <source>
        <dbReference type="Pfam" id="PF13963"/>
    </source>
</evidence>
<dbReference type="Pfam" id="PF13963">
    <property type="entry name" value="Transpos_assoc"/>
    <property type="match status" value="1"/>
</dbReference>
<dbReference type="Pfam" id="PF03004">
    <property type="entry name" value="Transposase_24"/>
    <property type="match status" value="1"/>
</dbReference>
<feature type="domain" description="Transposase-associated" evidence="3">
    <location>
        <begin position="5"/>
        <end position="78"/>
    </location>
</feature>
<feature type="region of interest" description="Disordered" evidence="1">
    <location>
        <begin position="730"/>
        <end position="750"/>
    </location>
</feature>
<dbReference type="InterPro" id="IPR029480">
    <property type="entry name" value="Transpos_assoc"/>
</dbReference>
<dbReference type="PANTHER" id="PTHR48258">
    <property type="entry name" value="DUF4218 DOMAIN-CONTAINING PROTEIN-RELATED"/>
    <property type="match status" value="1"/>
</dbReference>
<gene>
    <name evidence="4" type="ORF">SSX86_027749</name>
</gene>
<feature type="region of interest" description="Disordered" evidence="1">
    <location>
        <begin position="623"/>
        <end position="643"/>
    </location>
</feature>
<feature type="domain" description="DUF4216" evidence="2">
    <location>
        <begin position="231"/>
        <end position="294"/>
    </location>
</feature>
<dbReference type="EMBL" id="JBCNJP010000027">
    <property type="protein sequence ID" value="KAK9051123.1"/>
    <property type="molecule type" value="Genomic_DNA"/>
</dbReference>
<evidence type="ECO:0000259" key="2">
    <source>
        <dbReference type="Pfam" id="PF13952"/>
    </source>
</evidence>
<dbReference type="AlphaFoldDB" id="A0AAP0C9C9"/>
<evidence type="ECO:0000256" key="1">
    <source>
        <dbReference type="SAM" id="MobiDB-lite"/>
    </source>
</evidence>
<evidence type="ECO:0000313" key="4">
    <source>
        <dbReference type="EMBL" id="KAK9051123.1"/>
    </source>
</evidence>
<evidence type="ECO:0000313" key="5">
    <source>
        <dbReference type="Proteomes" id="UP001408789"/>
    </source>
</evidence>
<name>A0AAP0C9C9_9ASTR</name>
<dbReference type="InterPro" id="IPR025312">
    <property type="entry name" value="DUF4216"/>
</dbReference>
<dbReference type="Proteomes" id="UP001408789">
    <property type="component" value="Unassembled WGS sequence"/>
</dbReference>
<dbReference type="PANTHER" id="PTHR48258:SF10">
    <property type="entry name" value="DUF4218 DOMAIN-CONTAINING PROTEIN"/>
    <property type="match status" value="1"/>
</dbReference>
<dbReference type="Pfam" id="PF13952">
    <property type="entry name" value="DUF4216"/>
    <property type="match status" value="1"/>
</dbReference>
<reference evidence="4 5" key="1">
    <citation type="submission" date="2024-04" db="EMBL/GenBank/DDBJ databases">
        <title>The reference genome of an endangered Asteraceae, Deinandra increscens subsp. villosa, native to the Central Coast of California.</title>
        <authorList>
            <person name="Guilliams M."/>
            <person name="Hasenstab-Lehman K."/>
            <person name="Meyer R."/>
            <person name="Mcevoy S."/>
        </authorList>
    </citation>
    <scope>NUCLEOTIDE SEQUENCE [LARGE SCALE GENOMIC DNA]</scope>
    <source>
        <tissue evidence="4">Leaf</tissue>
    </source>
</reference>
<comment type="caution">
    <text evidence="4">The sequence shown here is derived from an EMBL/GenBank/DDBJ whole genome shotgun (WGS) entry which is preliminary data.</text>
</comment>
<dbReference type="InterPro" id="IPR004252">
    <property type="entry name" value="Probable_transposase_24"/>
</dbReference>
<accession>A0AAP0C9C9</accession>
<feature type="compositionally biased region" description="Polar residues" evidence="1">
    <location>
        <begin position="624"/>
        <end position="643"/>
    </location>
</feature>
<evidence type="ECO:0008006" key="6">
    <source>
        <dbReference type="Google" id="ProtNLM"/>
    </source>
</evidence>
<feature type="compositionally biased region" description="Acidic residues" evidence="1">
    <location>
        <begin position="781"/>
        <end position="798"/>
    </location>
</feature>
<organism evidence="4 5">
    <name type="scientific">Deinandra increscens subsp. villosa</name>
    <dbReference type="NCBI Taxonomy" id="3103831"/>
    <lineage>
        <taxon>Eukaryota</taxon>
        <taxon>Viridiplantae</taxon>
        <taxon>Streptophyta</taxon>
        <taxon>Embryophyta</taxon>
        <taxon>Tracheophyta</taxon>
        <taxon>Spermatophyta</taxon>
        <taxon>Magnoliopsida</taxon>
        <taxon>eudicotyledons</taxon>
        <taxon>Gunneridae</taxon>
        <taxon>Pentapetalae</taxon>
        <taxon>asterids</taxon>
        <taxon>campanulids</taxon>
        <taxon>Asterales</taxon>
        <taxon>Asteraceae</taxon>
        <taxon>Asteroideae</taxon>
        <taxon>Heliantheae alliance</taxon>
        <taxon>Madieae</taxon>
        <taxon>Madiinae</taxon>
        <taxon>Deinandra</taxon>
    </lineage>
</organism>
<proteinExistence type="predicted"/>
<protein>
    <recommendedName>
        <fullName evidence="6">Transposase-associated domain-containing protein</fullName>
    </recommendedName>
</protein>